<keyword evidence="11" id="KW-1185">Reference proteome</keyword>
<protein>
    <recommendedName>
        <fullName evidence="8">Cutinase</fullName>
        <ecNumber evidence="8">3.1.1.74</ecNumber>
    </recommendedName>
</protein>
<dbReference type="SUPFAM" id="SSF53474">
    <property type="entry name" value="alpha/beta-Hydrolases"/>
    <property type="match status" value="1"/>
</dbReference>
<evidence type="ECO:0000256" key="5">
    <source>
        <dbReference type="ARBA" id="ARBA00022729"/>
    </source>
</evidence>
<evidence type="ECO:0000313" key="11">
    <source>
        <dbReference type="Proteomes" id="UP001595075"/>
    </source>
</evidence>
<comment type="function">
    <text evidence="8">Catalyzes the hydrolysis of complex carboxylic polyesters found in the cell wall of plants. Degrades cutin, a macromolecule that forms the structure of the plant cuticle.</text>
</comment>
<evidence type="ECO:0000256" key="9">
    <source>
        <dbReference type="SAM" id="MobiDB-lite"/>
    </source>
</evidence>
<dbReference type="EMBL" id="JAZHXI010000006">
    <property type="protein sequence ID" value="KAL2071022.1"/>
    <property type="molecule type" value="Genomic_DNA"/>
</dbReference>
<dbReference type="PANTHER" id="PTHR33630">
    <property type="entry name" value="CUTINASE RV1984C-RELATED-RELATED"/>
    <property type="match status" value="1"/>
</dbReference>
<comment type="catalytic activity">
    <reaction evidence="8">
        <text>cutin + H2O = cutin monomers.</text>
        <dbReference type="EC" id="3.1.1.74"/>
    </reaction>
</comment>
<keyword evidence="5 8" id="KW-0732">Signal</keyword>
<proteinExistence type="inferred from homology"/>
<dbReference type="EC" id="3.1.1.74" evidence="8"/>
<evidence type="ECO:0000256" key="3">
    <source>
        <dbReference type="ARBA" id="ARBA00022487"/>
    </source>
</evidence>
<keyword evidence="3 8" id="KW-0719">Serine esterase</keyword>
<feature type="signal peptide" evidence="8">
    <location>
        <begin position="1"/>
        <end position="16"/>
    </location>
</feature>
<name>A0ABR4CMM8_9HELO</name>
<dbReference type="Pfam" id="PF01083">
    <property type="entry name" value="Cutinase"/>
    <property type="match status" value="1"/>
</dbReference>
<dbReference type="InterPro" id="IPR029058">
    <property type="entry name" value="AB_hydrolase_fold"/>
</dbReference>
<organism evidence="10 11">
    <name type="scientific">Oculimacula yallundae</name>
    <dbReference type="NCBI Taxonomy" id="86028"/>
    <lineage>
        <taxon>Eukaryota</taxon>
        <taxon>Fungi</taxon>
        <taxon>Dikarya</taxon>
        <taxon>Ascomycota</taxon>
        <taxon>Pezizomycotina</taxon>
        <taxon>Leotiomycetes</taxon>
        <taxon>Helotiales</taxon>
        <taxon>Ploettnerulaceae</taxon>
        <taxon>Oculimacula</taxon>
    </lineage>
</organism>
<gene>
    <name evidence="10" type="ORF">VTL71DRAFT_14048</name>
</gene>
<comment type="caution">
    <text evidence="10">The sequence shown here is derived from an EMBL/GenBank/DDBJ whole genome shotgun (WGS) entry which is preliminary data.</text>
</comment>
<sequence length="333" mass="34841">MMFLATFFFALPIACASQAVSQILSRDVSNCTETHVFLARGWNEDYPGRQEYFVETICSTVQGTCDYEDILYHSSFDAVYCDSISEGVRNGISQTIDYNERCPDSKLVVSGYSQGAYVVGDMFAGGGGTFGDCTQASNEGMDVESEAGKKVTAILLWGSKRHTASQPYNVFSGAEDNGTYPRPAVELAALKKYTSVIQDYCVHTDPNCAGGSVIPDHWNYFDLYADKAAKWIASQVANNVTAASPSASNSLVEGGVNSTSTSSISTSLSSTQSQSSVSSSATPATTLRSESLTVSTTTAASGTSASSSGGAVATGYQMGILGLAIAGSLAGCV</sequence>
<comment type="similarity">
    <text evidence="2 8">Belongs to the cutinase family.</text>
</comment>
<evidence type="ECO:0000256" key="7">
    <source>
        <dbReference type="ARBA" id="ARBA00023157"/>
    </source>
</evidence>
<evidence type="ECO:0000256" key="2">
    <source>
        <dbReference type="ARBA" id="ARBA00007534"/>
    </source>
</evidence>
<evidence type="ECO:0000256" key="8">
    <source>
        <dbReference type="RuleBase" id="RU361263"/>
    </source>
</evidence>
<dbReference type="PANTHER" id="PTHR33630:SF13">
    <property type="entry name" value="ACETYLXYLAN ESTERASE"/>
    <property type="match status" value="1"/>
</dbReference>
<dbReference type="Gene3D" id="3.40.50.1820">
    <property type="entry name" value="alpha/beta hydrolase"/>
    <property type="match status" value="1"/>
</dbReference>
<reference evidence="10 11" key="1">
    <citation type="journal article" date="2024" name="Commun. Biol.">
        <title>Comparative genomic analysis of thermophilic fungi reveals convergent evolutionary adaptations and gene losses.</title>
        <authorList>
            <person name="Steindorff A.S."/>
            <person name="Aguilar-Pontes M.V."/>
            <person name="Robinson A.J."/>
            <person name="Andreopoulos B."/>
            <person name="LaButti K."/>
            <person name="Kuo A."/>
            <person name="Mondo S."/>
            <person name="Riley R."/>
            <person name="Otillar R."/>
            <person name="Haridas S."/>
            <person name="Lipzen A."/>
            <person name="Grimwood J."/>
            <person name="Schmutz J."/>
            <person name="Clum A."/>
            <person name="Reid I.D."/>
            <person name="Moisan M.C."/>
            <person name="Butler G."/>
            <person name="Nguyen T.T.M."/>
            <person name="Dewar K."/>
            <person name="Conant G."/>
            <person name="Drula E."/>
            <person name="Henrissat B."/>
            <person name="Hansel C."/>
            <person name="Singer S."/>
            <person name="Hutchinson M.I."/>
            <person name="de Vries R.P."/>
            <person name="Natvig D.O."/>
            <person name="Powell A.J."/>
            <person name="Tsang A."/>
            <person name="Grigoriev I.V."/>
        </authorList>
    </citation>
    <scope>NUCLEOTIDE SEQUENCE [LARGE SCALE GENOMIC DNA]</scope>
    <source>
        <strain evidence="10 11">CBS 494.80</strain>
    </source>
</reference>
<evidence type="ECO:0000313" key="10">
    <source>
        <dbReference type="EMBL" id="KAL2071022.1"/>
    </source>
</evidence>
<feature type="chain" id="PRO_5044968845" description="Cutinase" evidence="8">
    <location>
        <begin position="17"/>
        <end position="333"/>
    </location>
</feature>
<keyword evidence="4 8" id="KW-0964">Secreted</keyword>
<dbReference type="InterPro" id="IPR000675">
    <property type="entry name" value="Cutinase/axe"/>
</dbReference>
<comment type="subcellular location">
    <subcellularLocation>
        <location evidence="1 8">Secreted</location>
    </subcellularLocation>
</comment>
<dbReference type="Proteomes" id="UP001595075">
    <property type="component" value="Unassembled WGS sequence"/>
</dbReference>
<evidence type="ECO:0000256" key="4">
    <source>
        <dbReference type="ARBA" id="ARBA00022525"/>
    </source>
</evidence>
<feature type="region of interest" description="Disordered" evidence="9">
    <location>
        <begin position="262"/>
        <end position="293"/>
    </location>
</feature>
<dbReference type="SMART" id="SM01110">
    <property type="entry name" value="Cutinase"/>
    <property type="match status" value="1"/>
</dbReference>
<evidence type="ECO:0000256" key="6">
    <source>
        <dbReference type="ARBA" id="ARBA00022801"/>
    </source>
</evidence>
<feature type="compositionally biased region" description="Low complexity" evidence="9">
    <location>
        <begin position="262"/>
        <end position="286"/>
    </location>
</feature>
<keyword evidence="7" id="KW-1015">Disulfide bond</keyword>
<dbReference type="PROSITE" id="PS00155">
    <property type="entry name" value="CUTINASE_1"/>
    <property type="match status" value="1"/>
</dbReference>
<keyword evidence="6 8" id="KW-0378">Hydrolase</keyword>
<evidence type="ECO:0000256" key="1">
    <source>
        <dbReference type="ARBA" id="ARBA00004613"/>
    </source>
</evidence>
<dbReference type="InterPro" id="IPR043580">
    <property type="entry name" value="CUTINASE_1"/>
</dbReference>
<accession>A0ABR4CMM8</accession>